<dbReference type="EMBL" id="CAJFDH010000005">
    <property type="protein sequence ID" value="CAD5226392.1"/>
    <property type="molecule type" value="Genomic_DNA"/>
</dbReference>
<dbReference type="Proteomes" id="UP000783686">
    <property type="component" value="Unassembled WGS sequence"/>
</dbReference>
<accession>A0A811LFR5</accession>
<dbReference type="EMBL" id="CAJFCW020000005">
    <property type="protein sequence ID" value="CAG9122110.1"/>
    <property type="molecule type" value="Genomic_DNA"/>
</dbReference>
<evidence type="ECO:0000256" key="1">
    <source>
        <dbReference type="SAM" id="Phobius"/>
    </source>
</evidence>
<sequence length="121" mass="13849">MWHLGRRFPINRVLPAQPEFEYGIDRDADFLLTGGDLATSPHRMLYTQIRGDRTGPQLSSWRMFGLSVVLSLTCLLFIFYVIKLIWSRFGVNPNESEELLPESPSEQTLVEETDLCYGAIP</sequence>
<gene>
    <name evidence="2" type="ORF">BOKJ2_LOCUS12055</name>
</gene>
<evidence type="ECO:0000313" key="3">
    <source>
        <dbReference type="Proteomes" id="UP000614601"/>
    </source>
</evidence>
<keyword evidence="1" id="KW-0472">Membrane</keyword>
<dbReference type="Proteomes" id="UP000614601">
    <property type="component" value="Unassembled WGS sequence"/>
</dbReference>
<protein>
    <submittedName>
        <fullName evidence="2">Uncharacterized protein</fullName>
    </submittedName>
</protein>
<comment type="caution">
    <text evidence="2">The sequence shown here is derived from an EMBL/GenBank/DDBJ whole genome shotgun (WGS) entry which is preliminary data.</text>
</comment>
<evidence type="ECO:0000313" key="2">
    <source>
        <dbReference type="EMBL" id="CAD5226392.1"/>
    </source>
</evidence>
<dbReference type="OrthoDB" id="5812306at2759"/>
<keyword evidence="1" id="KW-1133">Transmembrane helix</keyword>
<keyword evidence="1" id="KW-0812">Transmembrane</keyword>
<keyword evidence="3" id="KW-1185">Reference proteome</keyword>
<reference evidence="2" key="1">
    <citation type="submission" date="2020-09" db="EMBL/GenBank/DDBJ databases">
        <authorList>
            <person name="Kikuchi T."/>
        </authorList>
    </citation>
    <scope>NUCLEOTIDE SEQUENCE</scope>
    <source>
        <strain evidence="2">SH1</strain>
    </source>
</reference>
<name>A0A811LFR5_9BILA</name>
<feature type="transmembrane region" description="Helical" evidence="1">
    <location>
        <begin position="63"/>
        <end position="86"/>
    </location>
</feature>
<dbReference type="AlphaFoldDB" id="A0A811LFR5"/>
<organism evidence="2 3">
    <name type="scientific">Bursaphelenchus okinawaensis</name>
    <dbReference type="NCBI Taxonomy" id="465554"/>
    <lineage>
        <taxon>Eukaryota</taxon>
        <taxon>Metazoa</taxon>
        <taxon>Ecdysozoa</taxon>
        <taxon>Nematoda</taxon>
        <taxon>Chromadorea</taxon>
        <taxon>Rhabditida</taxon>
        <taxon>Tylenchina</taxon>
        <taxon>Tylenchomorpha</taxon>
        <taxon>Aphelenchoidea</taxon>
        <taxon>Aphelenchoididae</taxon>
        <taxon>Bursaphelenchus</taxon>
    </lineage>
</organism>
<proteinExistence type="predicted"/>